<evidence type="ECO:0000256" key="9">
    <source>
        <dbReference type="ARBA" id="ARBA00022833"/>
    </source>
</evidence>
<dbReference type="Pfam" id="PF00788">
    <property type="entry name" value="RA"/>
    <property type="match status" value="1"/>
</dbReference>
<dbReference type="PROSITE" id="PS51456">
    <property type="entry name" value="MYOSIN_MOTOR"/>
    <property type="match status" value="1"/>
</dbReference>
<evidence type="ECO:0000259" key="18">
    <source>
        <dbReference type="PROSITE" id="PS50238"/>
    </source>
</evidence>
<dbReference type="InterPro" id="IPR027417">
    <property type="entry name" value="P-loop_NTPase"/>
</dbReference>
<dbReference type="GO" id="GO:0005829">
    <property type="term" value="C:cytosol"/>
    <property type="evidence" value="ECO:0007669"/>
    <property type="project" value="Ensembl"/>
</dbReference>
<keyword evidence="5" id="KW-0479">Metal-binding</keyword>
<dbReference type="InterPro" id="IPR001609">
    <property type="entry name" value="Myosin_head_motor_dom-like"/>
</dbReference>
<dbReference type="PRINTS" id="PR00193">
    <property type="entry name" value="MYOSINHEAVY"/>
</dbReference>
<dbReference type="Gene3D" id="1.20.120.720">
    <property type="entry name" value="Myosin VI head, motor domain, U50 subdomain"/>
    <property type="match status" value="1"/>
</dbReference>
<dbReference type="PROSITE" id="PS50081">
    <property type="entry name" value="ZF_DAG_PE_2"/>
    <property type="match status" value="1"/>
</dbReference>
<dbReference type="PANTHER" id="PTHR46184:SF2">
    <property type="entry name" value="UNCONVENTIONAL MYOSIN-IXB"/>
    <property type="match status" value="1"/>
</dbReference>
<evidence type="ECO:0000256" key="10">
    <source>
        <dbReference type="ARBA" id="ARBA00022840"/>
    </source>
</evidence>
<dbReference type="InterPro" id="IPR000159">
    <property type="entry name" value="RA_dom"/>
</dbReference>
<evidence type="ECO:0000313" key="21">
    <source>
        <dbReference type="Proteomes" id="UP000472273"/>
    </source>
</evidence>
<dbReference type="GO" id="GO:0031267">
    <property type="term" value="F:small GTPase binding"/>
    <property type="evidence" value="ECO:0007669"/>
    <property type="project" value="Ensembl"/>
</dbReference>
<dbReference type="Gene3D" id="1.10.10.820">
    <property type="match status" value="1"/>
</dbReference>
<dbReference type="GO" id="GO:0030027">
    <property type="term" value="C:lamellipodium"/>
    <property type="evidence" value="ECO:0007669"/>
    <property type="project" value="TreeGrafter"/>
</dbReference>
<dbReference type="FunFam" id="1.20.58.530:FF:000009">
    <property type="entry name" value="unconventional myosin-IXb isoform X1"/>
    <property type="match status" value="1"/>
</dbReference>
<dbReference type="FunFam" id="3.40.850.10:FF:000008">
    <property type="entry name" value="Putative unconventional myosin-IXa"/>
    <property type="match status" value="1"/>
</dbReference>
<dbReference type="InterPro" id="IPR000198">
    <property type="entry name" value="RhoGAP_dom"/>
</dbReference>
<feature type="domain" description="Myosin motor" evidence="19">
    <location>
        <begin position="146"/>
        <end position="960"/>
    </location>
</feature>
<dbReference type="Gene3D" id="3.30.60.20">
    <property type="match status" value="1"/>
</dbReference>
<evidence type="ECO:0000256" key="1">
    <source>
        <dbReference type="ARBA" id="ARBA00004496"/>
    </source>
</evidence>
<dbReference type="InterPro" id="IPR036023">
    <property type="entry name" value="MYSc_Myo9"/>
</dbReference>
<dbReference type="Gene3D" id="3.10.20.90">
    <property type="entry name" value="Phosphatidylinositol 3-kinase Catalytic Subunit, Chain A, domain 1"/>
    <property type="match status" value="1"/>
</dbReference>
<evidence type="ECO:0000256" key="8">
    <source>
        <dbReference type="ARBA" id="ARBA00022771"/>
    </source>
</evidence>
<dbReference type="GO" id="GO:0008270">
    <property type="term" value="F:zinc ion binding"/>
    <property type="evidence" value="ECO:0007669"/>
    <property type="project" value="UniProtKB-KW"/>
</dbReference>
<accession>A0A670XTA1</accession>
<dbReference type="Gene3D" id="1.20.5.190">
    <property type="match status" value="2"/>
</dbReference>
<feature type="region of interest" description="Disordered" evidence="15">
    <location>
        <begin position="1099"/>
        <end position="1212"/>
    </location>
</feature>
<dbReference type="GO" id="GO:0005884">
    <property type="term" value="C:actin filament"/>
    <property type="evidence" value="ECO:0007669"/>
    <property type="project" value="Ensembl"/>
</dbReference>
<protein>
    <submittedName>
        <fullName evidence="20">Myosin IXB</fullName>
    </submittedName>
</protein>
<dbReference type="InterPro" id="IPR002219">
    <property type="entry name" value="PKC_DAG/PE"/>
</dbReference>
<dbReference type="Ensembl" id="ENSPTXT00000002846.1">
    <property type="protein sequence ID" value="ENSPTXP00000002766.1"/>
    <property type="gene ID" value="ENSPTXG00000002118.1"/>
</dbReference>
<dbReference type="InterPro" id="IPR046349">
    <property type="entry name" value="C1-like_sf"/>
</dbReference>
<feature type="domain" description="Phorbol-ester/DAG-type" evidence="16">
    <location>
        <begin position="1482"/>
        <end position="1531"/>
    </location>
</feature>
<dbReference type="InterPro" id="IPR000048">
    <property type="entry name" value="IQ_motif_EF-hand-BS"/>
</dbReference>
<dbReference type="GO" id="GO:0000146">
    <property type="term" value="F:microfilament motor activity"/>
    <property type="evidence" value="ECO:0007669"/>
    <property type="project" value="Ensembl"/>
</dbReference>
<dbReference type="PROSITE" id="PS50238">
    <property type="entry name" value="RHOGAP"/>
    <property type="match status" value="1"/>
</dbReference>
<evidence type="ECO:0000259" key="17">
    <source>
        <dbReference type="PROSITE" id="PS50200"/>
    </source>
</evidence>
<evidence type="ECO:0000256" key="2">
    <source>
        <dbReference type="ARBA" id="ARBA00008314"/>
    </source>
</evidence>
<keyword evidence="9" id="KW-0862">Zinc</keyword>
<dbReference type="Gene3D" id="3.40.850.10">
    <property type="entry name" value="Kinesin motor domain"/>
    <property type="match status" value="2"/>
</dbReference>
<evidence type="ECO:0000256" key="3">
    <source>
        <dbReference type="ARBA" id="ARBA00022468"/>
    </source>
</evidence>
<dbReference type="GO" id="GO:0005524">
    <property type="term" value="F:ATP binding"/>
    <property type="evidence" value="ECO:0007669"/>
    <property type="project" value="UniProtKB-UniRule"/>
</dbReference>
<dbReference type="GO" id="GO:0098871">
    <property type="term" value="C:postsynaptic actin cytoskeleton"/>
    <property type="evidence" value="ECO:0007669"/>
    <property type="project" value="Ensembl"/>
</dbReference>
<feature type="region of interest" description="Disordered" evidence="15">
    <location>
        <begin position="1836"/>
        <end position="1871"/>
    </location>
</feature>
<evidence type="ECO:0000256" key="7">
    <source>
        <dbReference type="ARBA" id="ARBA00022741"/>
    </source>
</evidence>
<dbReference type="SMART" id="SM00015">
    <property type="entry name" value="IQ"/>
    <property type="match status" value="4"/>
</dbReference>
<comment type="subcellular location">
    <subcellularLocation>
        <location evidence="1">Cytoplasm</location>
    </subcellularLocation>
</comment>
<evidence type="ECO:0000256" key="4">
    <source>
        <dbReference type="ARBA" id="ARBA00022490"/>
    </source>
</evidence>
<dbReference type="InterPro" id="IPR046989">
    <property type="entry name" value="RA_Myosin-IXb"/>
</dbReference>
<keyword evidence="6" id="KW-0677">Repeat</keyword>
<dbReference type="SUPFAM" id="SSF57889">
    <property type="entry name" value="Cysteine-rich domain"/>
    <property type="match status" value="1"/>
</dbReference>
<dbReference type="CDD" id="cd17217">
    <property type="entry name" value="RA_Myosin-IXb"/>
    <property type="match status" value="1"/>
</dbReference>
<dbReference type="GO" id="GO:0051015">
    <property type="term" value="F:actin filament binding"/>
    <property type="evidence" value="ECO:0007669"/>
    <property type="project" value="TreeGrafter"/>
</dbReference>
<dbReference type="InterPro" id="IPR046987">
    <property type="entry name" value="Myo9"/>
</dbReference>
<dbReference type="InterPro" id="IPR036961">
    <property type="entry name" value="Kinesin_motor_dom_sf"/>
</dbReference>
<feature type="compositionally biased region" description="Polar residues" evidence="15">
    <location>
        <begin position="1784"/>
        <end position="1795"/>
    </location>
</feature>
<dbReference type="GO" id="GO:0001726">
    <property type="term" value="C:ruffle"/>
    <property type="evidence" value="ECO:0007669"/>
    <property type="project" value="TreeGrafter"/>
</dbReference>
<proteinExistence type="inferred from homology"/>
<evidence type="ECO:0000313" key="20">
    <source>
        <dbReference type="Ensembl" id="ENSPTXP00000002766.1"/>
    </source>
</evidence>
<evidence type="ECO:0000259" key="19">
    <source>
        <dbReference type="PROSITE" id="PS51456"/>
    </source>
</evidence>
<dbReference type="PANTHER" id="PTHR46184">
    <property type="entry name" value="UNCONVENTIONAL MYOSIN-IXB-LIKE PROTEIN"/>
    <property type="match status" value="1"/>
</dbReference>
<feature type="region of interest" description="Disordered" evidence="15">
    <location>
        <begin position="1244"/>
        <end position="1267"/>
    </location>
</feature>
<dbReference type="FunFam" id="1.10.10.820:FF:000003">
    <property type="entry name" value="unconventional myosin-IXa isoform X1"/>
    <property type="match status" value="1"/>
</dbReference>
<keyword evidence="11" id="KW-0175">Coiled coil</keyword>
<reference evidence="20" key="2">
    <citation type="submission" date="2025-09" db="UniProtKB">
        <authorList>
            <consortium name="Ensembl"/>
        </authorList>
    </citation>
    <scope>IDENTIFICATION</scope>
</reference>
<dbReference type="GO" id="GO:0035556">
    <property type="term" value="P:intracellular signal transduction"/>
    <property type="evidence" value="ECO:0007669"/>
    <property type="project" value="InterPro"/>
</dbReference>
<dbReference type="PROSITE" id="PS00479">
    <property type="entry name" value="ZF_DAG_PE_1"/>
    <property type="match status" value="1"/>
</dbReference>
<dbReference type="SMART" id="SM00314">
    <property type="entry name" value="RA"/>
    <property type="match status" value="1"/>
</dbReference>
<keyword evidence="8" id="KW-0863">Zinc-finger</keyword>
<dbReference type="SUPFAM" id="SSF48350">
    <property type="entry name" value="GTPase activation domain, GAP"/>
    <property type="match status" value="1"/>
</dbReference>
<comment type="similarity">
    <text evidence="2 14">Belongs to the TRAFAC class myosin-kinesin ATPase superfamily. Myosin family.</text>
</comment>
<dbReference type="CDD" id="cd23767">
    <property type="entry name" value="IQCD"/>
    <property type="match status" value="2"/>
</dbReference>
<keyword evidence="13 14" id="KW-0505">Motor protein</keyword>
<feature type="binding site" evidence="14">
    <location>
        <begin position="239"/>
        <end position="246"/>
    </location>
    <ligand>
        <name>ATP</name>
        <dbReference type="ChEBI" id="CHEBI:30616"/>
    </ligand>
</feature>
<dbReference type="SMART" id="SM00242">
    <property type="entry name" value="MYSc"/>
    <property type="match status" value="1"/>
</dbReference>
<reference evidence="20" key="1">
    <citation type="submission" date="2025-08" db="UniProtKB">
        <authorList>
            <consortium name="Ensembl"/>
        </authorList>
    </citation>
    <scope>IDENTIFICATION</scope>
</reference>
<keyword evidence="12 14" id="KW-0518">Myosin</keyword>
<evidence type="ECO:0000256" key="5">
    <source>
        <dbReference type="ARBA" id="ARBA00022723"/>
    </source>
</evidence>
<keyword evidence="7 14" id="KW-0547">Nucleotide-binding</keyword>
<dbReference type="GO" id="GO:0048495">
    <property type="term" value="F:Roundabout binding"/>
    <property type="evidence" value="ECO:0007669"/>
    <property type="project" value="Ensembl"/>
</dbReference>
<keyword evidence="3" id="KW-0343">GTPase activation</keyword>
<dbReference type="GO" id="GO:0035023">
    <property type="term" value="P:regulation of Rho protein signal transduction"/>
    <property type="evidence" value="ECO:0007669"/>
    <property type="project" value="Ensembl"/>
</dbReference>
<dbReference type="FunFam" id="1.20.120.720:FF:000003">
    <property type="entry name" value="Putative unconventional myosin-IXa"/>
    <property type="match status" value="1"/>
</dbReference>
<dbReference type="FunFam" id="1.20.58.530:FF:000005">
    <property type="entry name" value="unconventional myosin-IXa isoform X1"/>
    <property type="match status" value="1"/>
</dbReference>
<dbReference type="GO" id="GO:0016459">
    <property type="term" value="C:myosin complex"/>
    <property type="evidence" value="ECO:0007669"/>
    <property type="project" value="UniProtKB-KW"/>
</dbReference>
<evidence type="ECO:0000259" key="16">
    <source>
        <dbReference type="PROSITE" id="PS50081"/>
    </source>
</evidence>
<name>A0A670XTA1_PSETE</name>
<evidence type="ECO:0000256" key="15">
    <source>
        <dbReference type="SAM" id="MobiDB-lite"/>
    </source>
</evidence>
<evidence type="ECO:0000256" key="14">
    <source>
        <dbReference type="PROSITE-ProRule" id="PRU00782"/>
    </source>
</evidence>
<dbReference type="Gene3D" id="1.20.58.530">
    <property type="match status" value="2"/>
</dbReference>
<dbReference type="SMART" id="SM00109">
    <property type="entry name" value="C1"/>
    <property type="match status" value="1"/>
</dbReference>
<keyword evidence="4" id="KW-0963">Cytoplasm</keyword>
<dbReference type="InterPro" id="IPR029071">
    <property type="entry name" value="Ubiquitin-like_domsf"/>
</dbReference>
<dbReference type="GO" id="GO:0016887">
    <property type="term" value="F:ATP hydrolysis activity"/>
    <property type="evidence" value="ECO:0007669"/>
    <property type="project" value="TreeGrafter"/>
</dbReference>
<dbReference type="Pfam" id="PF00612">
    <property type="entry name" value="IQ"/>
    <property type="match status" value="3"/>
</dbReference>
<dbReference type="InterPro" id="IPR008936">
    <property type="entry name" value="Rho_GTPase_activation_prot"/>
</dbReference>
<dbReference type="Proteomes" id="UP000472273">
    <property type="component" value="Unplaced"/>
</dbReference>
<dbReference type="OMA" id="ENQQLGR"/>
<dbReference type="GO" id="GO:0005938">
    <property type="term" value="C:cell cortex"/>
    <property type="evidence" value="ECO:0007669"/>
    <property type="project" value="Ensembl"/>
</dbReference>
<dbReference type="SUPFAM" id="SSF54236">
    <property type="entry name" value="Ubiquitin-like"/>
    <property type="match status" value="1"/>
</dbReference>
<dbReference type="Gene3D" id="1.10.555.10">
    <property type="entry name" value="Rho GTPase activation protein"/>
    <property type="match status" value="1"/>
</dbReference>
<dbReference type="GeneTree" id="ENSGT00940000156845"/>
<dbReference type="SMART" id="SM00324">
    <property type="entry name" value="RhoGAP"/>
    <property type="match status" value="1"/>
</dbReference>
<keyword evidence="14" id="KW-0009">Actin-binding</keyword>
<feature type="region of interest" description="Disordered" evidence="15">
    <location>
        <begin position="1778"/>
        <end position="1810"/>
    </location>
</feature>
<dbReference type="GO" id="GO:0035385">
    <property type="term" value="P:Roundabout signaling pathway"/>
    <property type="evidence" value="ECO:0007669"/>
    <property type="project" value="Ensembl"/>
</dbReference>
<dbReference type="CDD" id="cd01385">
    <property type="entry name" value="MYSc_Myo9"/>
    <property type="match status" value="1"/>
</dbReference>
<dbReference type="PROSITE" id="PS50096">
    <property type="entry name" value="IQ"/>
    <property type="match status" value="2"/>
</dbReference>
<dbReference type="Gene3D" id="6.20.240.20">
    <property type="match status" value="1"/>
</dbReference>
<dbReference type="Pfam" id="PF00620">
    <property type="entry name" value="RhoGAP"/>
    <property type="match status" value="1"/>
</dbReference>
<dbReference type="GO" id="GO:0005516">
    <property type="term" value="F:calmodulin binding"/>
    <property type="evidence" value="ECO:0007669"/>
    <property type="project" value="Ensembl"/>
</dbReference>
<dbReference type="GO" id="GO:0030048">
    <property type="term" value="P:actin filament-based movement"/>
    <property type="evidence" value="ECO:0007669"/>
    <property type="project" value="Ensembl"/>
</dbReference>
<dbReference type="GO" id="GO:0048471">
    <property type="term" value="C:perinuclear region of cytoplasm"/>
    <property type="evidence" value="ECO:0007669"/>
    <property type="project" value="Ensembl"/>
</dbReference>
<feature type="region of interest" description="Actin-binding" evidence="14">
    <location>
        <begin position="842"/>
        <end position="864"/>
    </location>
</feature>
<evidence type="ECO:0000256" key="12">
    <source>
        <dbReference type="ARBA" id="ARBA00023123"/>
    </source>
</evidence>
<dbReference type="GO" id="GO:0005096">
    <property type="term" value="F:GTPase activator activity"/>
    <property type="evidence" value="ECO:0007669"/>
    <property type="project" value="UniProtKB-KW"/>
</dbReference>
<dbReference type="SUPFAM" id="SSF52540">
    <property type="entry name" value="P-loop containing nucleoside triphosphate hydrolases"/>
    <property type="match status" value="2"/>
</dbReference>
<dbReference type="PROSITE" id="PS50200">
    <property type="entry name" value="RA"/>
    <property type="match status" value="1"/>
</dbReference>
<feature type="domain" description="Rho-GAP" evidence="18">
    <location>
        <begin position="1550"/>
        <end position="1738"/>
    </location>
</feature>
<dbReference type="GO" id="GO:0072673">
    <property type="term" value="P:lamellipodium morphogenesis"/>
    <property type="evidence" value="ECO:0007669"/>
    <property type="project" value="TreeGrafter"/>
</dbReference>
<sequence>MSLKDVSSATCPENVIYALHIYPQLSTEHSSCCRVTATKDSTATEVIKDVISSLSLDLSKHYVLVEVKETGGEEWVLDGNDPPVHRVLLWPRRAQDDHPREDGYYFVLQERNADGTIKYVHMQQTCEEENQEEARRLVERGFLPWQHFNDMCNLPNLTETTLLENLKRRFLKQKIYTYVGSILIAINPFKFLPIYNPKYVQMYENHQLGKLEPHIFAIADVAYHAMLKKHTNQCIVISGESGSGKTQSTNFLIHCLTALSQKGYASGVERTILGAGPVLEAFGNAKTAHNNNSSLLYTCWCVCFCRNYHVFYYLLLGASEEERKEFHLKQPQDYFYLNQHNLKIEDGEDLQHDFERLKQAMEMVGFLPATKKQIFSVLSAILYLGNVTYKKKAAGRDEGLEVGPPEVLDILSQLLKVKRETLVEVLTKRKTVTVNDKLILPYSLNEAITARDSMAKSLYSALFDWIVLRINHALLNKKDMEESVTCLSIGVLDIFGFEDFKTNSFEQFCINYANEQLQYYFNQHIFKLEQEEYQSEGIAWHNIDYTDNVACIHLIGKKPTGLLYLLDEESNFPHATSETLLAKFKQQHEDSKFFIGTPVLEPAFIIQHFAGKVKYQIKDFREKNMDYMRPDIVALLRSSDSTYVRELIGMDPVAVFRWAILRAAIHAMAVFAEAGRQRAEKTAGKPEHRRSRVIRHGPRIPLGELQQSNTPNERVYRCSVLDFSFDCSEDFDINVFEDIIASYESKKDLHEQIVRSIKGLPWQGEDPRRLLQSLSWYQQPRCHFLKNRGIKQKQIIPKNLLDSKSLKLIVSMTLHDRTTKSLLHLHKKKKPPSISAQFQTSLNKLLETLGKAEPFFIRCIRSNSEKRELFFDERLVLQQLRYTGMLETVRIRQSGYSAKFNFQDFIGQFQVLLPKNVKASKEEINALLNKLNLDTNSYQIGKTKVFMKEATRQVLQDTLHKEVIRKIIVLQSWLRMVLERRRFLRTRQAAITLQARWRSYCVVRRALEKENAAIYIQSVWRGYRERKTYQHQKKRVCLLQALVRGYLQRKRFRQMIAEKKQEEIKQELLKQDNELLQPKEPISEQVAIELKVQLDKTSGLIADGDGSKNAQAESQSPPQSQKINRKKRECRRQRGLEHNKLQNKQVVLAFEGAPEVPTRENSPPQEEEVQKLEQPVGEDAVSSSEMLPKCVEEEGAPGTDNHLPPLDGGALVPSPSPVMKLENRVLKEDGNVQERLENPKIRTTVKDLGSPPSFQIQRYLDDPSKLRDKRERWQGKRQQVSGQNNLVSLSLEEKNSGRSLHFSLFFSPFPAPSGPPNHPQLEERQTKEFGKAKRNRTIKISKAKRAPEKWKAPFLREIANASELKYLDEFLLNKINDLHSQKSAIECLFFEATEKFRGNIKTMYSAPNGQIHVGYRDLMENYQLLVVNMAKQKEEKDVKLVLNLFQSLLDEFARSYAKKEEPEQHKAQKKKRKQEHIVELNGHVFVNYQVNILQSCEQCSSYIWPMEKACLCSICKLTCHKKCLSKIQSGCTSSQAKKVSRNPESRHFGVSVSVLTSEKNSVPIVMEKLLEYVEMHGLYTEGIYRKSGSANRMRELKQSLQADPNSVRLENYPIHTITGIFKQWLRELPDPLMTFAQYNDFLRAVELPEKQEQLCAVYSVLEQLPQANHDTLERLIFHLVKVAVVEEVNRMSPNALAIVFAPCLLRCPDNLDPLTSMKDVSKTTTCVEMIIKEQLRKYSMKMDEICQLEAAESIALRRLSLLRQNKLWPVKLAFSSPREGARSKSPQTVGVSSATPKLGLLPEEEETDNREKELLMERIQSIKEEKEDITYRLPELDQRCSDEENVDSETSVSTESLLEERVGGCDPEGQY</sequence>
<evidence type="ECO:0000256" key="6">
    <source>
        <dbReference type="ARBA" id="ARBA00022737"/>
    </source>
</evidence>
<gene>
    <name evidence="20" type="primary">MYO9B</name>
</gene>
<dbReference type="GO" id="GO:0043531">
    <property type="term" value="F:ADP binding"/>
    <property type="evidence" value="ECO:0007669"/>
    <property type="project" value="Ensembl"/>
</dbReference>
<dbReference type="Pfam" id="PF00063">
    <property type="entry name" value="Myosin_head"/>
    <property type="match status" value="3"/>
</dbReference>
<keyword evidence="10 14" id="KW-0067">ATP-binding</keyword>
<evidence type="ECO:0000256" key="13">
    <source>
        <dbReference type="ARBA" id="ARBA00023175"/>
    </source>
</evidence>
<organism evidence="20 21">
    <name type="scientific">Pseudonaja textilis</name>
    <name type="common">Eastern brown snake</name>
    <dbReference type="NCBI Taxonomy" id="8673"/>
    <lineage>
        <taxon>Eukaryota</taxon>
        <taxon>Metazoa</taxon>
        <taxon>Chordata</taxon>
        <taxon>Craniata</taxon>
        <taxon>Vertebrata</taxon>
        <taxon>Euteleostomi</taxon>
        <taxon>Lepidosauria</taxon>
        <taxon>Squamata</taxon>
        <taxon>Bifurcata</taxon>
        <taxon>Unidentata</taxon>
        <taxon>Episquamata</taxon>
        <taxon>Toxicofera</taxon>
        <taxon>Serpentes</taxon>
        <taxon>Colubroidea</taxon>
        <taxon>Elapidae</taxon>
        <taxon>Hydrophiinae</taxon>
        <taxon>Pseudonaja</taxon>
    </lineage>
</organism>
<feature type="domain" description="Ras-associating" evidence="17">
    <location>
        <begin position="17"/>
        <end position="113"/>
    </location>
</feature>
<keyword evidence="21" id="KW-1185">Reference proteome</keyword>
<evidence type="ECO:0000256" key="11">
    <source>
        <dbReference type="ARBA" id="ARBA00023054"/>
    </source>
</evidence>